<feature type="chain" id="PRO_5038711368" evidence="1">
    <location>
        <begin position="22"/>
        <end position="439"/>
    </location>
</feature>
<accession>A0A7Z2VNJ5</accession>
<dbReference type="Gene3D" id="3.40.190.10">
    <property type="entry name" value="Periplasmic binding protein-like II"/>
    <property type="match status" value="1"/>
</dbReference>
<dbReference type="PANTHER" id="PTHR43649:SF12">
    <property type="entry name" value="DIACETYLCHITOBIOSE BINDING PROTEIN DASA"/>
    <property type="match status" value="1"/>
</dbReference>
<dbReference type="InterPro" id="IPR006059">
    <property type="entry name" value="SBP"/>
</dbReference>
<dbReference type="RefSeq" id="WP_169282437.1">
    <property type="nucleotide sequence ID" value="NZ_CP051680.1"/>
</dbReference>
<dbReference type="Pfam" id="PF01547">
    <property type="entry name" value="SBP_bac_1"/>
    <property type="match status" value="1"/>
</dbReference>
<dbReference type="PROSITE" id="PS51257">
    <property type="entry name" value="PROKAR_LIPOPROTEIN"/>
    <property type="match status" value="1"/>
</dbReference>
<dbReference type="Proteomes" id="UP000502248">
    <property type="component" value="Chromosome"/>
</dbReference>
<dbReference type="SUPFAM" id="SSF53850">
    <property type="entry name" value="Periplasmic binding protein-like II"/>
    <property type="match status" value="1"/>
</dbReference>
<proteinExistence type="predicted"/>
<dbReference type="EMBL" id="CP051680">
    <property type="protein sequence ID" value="QJD86185.1"/>
    <property type="molecule type" value="Genomic_DNA"/>
</dbReference>
<dbReference type="InterPro" id="IPR050490">
    <property type="entry name" value="Bact_solute-bd_prot1"/>
</dbReference>
<evidence type="ECO:0000313" key="2">
    <source>
        <dbReference type="EMBL" id="QJD86185.1"/>
    </source>
</evidence>
<dbReference type="KEGG" id="cheb:HH215_25400"/>
<evidence type="ECO:0000256" key="1">
    <source>
        <dbReference type="SAM" id="SignalP"/>
    </source>
</evidence>
<keyword evidence="3" id="KW-1185">Reference proteome</keyword>
<reference evidence="2 3" key="1">
    <citation type="submission" date="2020-04" db="EMBL/GenBank/DDBJ databases">
        <title>Genome sequencing of novel species.</title>
        <authorList>
            <person name="Heo J."/>
            <person name="Kim S.-J."/>
            <person name="Kim J.-S."/>
            <person name="Hong S.-B."/>
            <person name="Kwon S.-W."/>
        </authorList>
    </citation>
    <scope>NUCLEOTIDE SEQUENCE [LARGE SCALE GENOMIC DNA]</scope>
    <source>
        <strain evidence="2 3">MFER-1</strain>
    </source>
</reference>
<dbReference type="AlphaFoldDB" id="A0A7Z2VNJ5"/>
<sequence>MKVHKVGSWIALLVVMTMLLAACGTNKDSAKNGEKESAAKTTTIKIMSVSQTENPDGPAEKEMAERYMKLHPEVKIEFIGVPMNDLYKKITAMATSGDLPDAFTMTPQFARTANGMGITADLTQLLGTEYLKEFYPNIIEESSVDGKLQFLPWNAAPMALVYRGDWFEQEGLKGPENWDEFLEAAKKLTKDTDGDGKADQWGFGMIGTRNGSGADRFIAIMRSYGVEELRKDESGKWVSDLATPEAKEAFQFFVDLNNKHGVVPPGVTETGFPEAASLMATGKVAMMLTGPNALGNIVSQNPELKGKLYSVPVPAKVKHTATFGLLGYSIAESSKNKEVVADYLKFMVEDENALKWNELSGRLPTKIEVGKQQQLTTPEYAGFVKALEYAFTIPAFDQYSQFQDIVAEAYQSMIAANQSVEAATKRAADRAAEVIGNSK</sequence>
<evidence type="ECO:0000313" key="3">
    <source>
        <dbReference type="Proteomes" id="UP000502248"/>
    </source>
</evidence>
<protein>
    <submittedName>
        <fullName evidence="2">Sugar ABC transporter substrate-binding protein</fullName>
    </submittedName>
</protein>
<keyword evidence="1" id="KW-0732">Signal</keyword>
<gene>
    <name evidence="2" type="ORF">HH215_25400</name>
</gene>
<dbReference type="PANTHER" id="PTHR43649">
    <property type="entry name" value="ARABINOSE-BINDING PROTEIN-RELATED"/>
    <property type="match status" value="1"/>
</dbReference>
<organism evidence="2 3">
    <name type="scientific">Cohnella herbarum</name>
    <dbReference type="NCBI Taxonomy" id="2728023"/>
    <lineage>
        <taxon>Bacteria</taxon>
        <taxon>Bacillati</taxon>
        <taxon>Bacillota</taxon>
        <taxon>Bacilli</taxon>
        <taxon>Bacillales</taxon>
        <taxon>Paenibacillaceae</taxon>
        <taxon>Cohnella</taxon>
    </lineage>
</organism>
<feature type="signal peptide" evidence="1">
    <location>
        <begin position="1"/>
        <end position="21"/>
    </location>
</feature>
<dbReference type="CDD" id="cd13585">
    <property type="entry name" value="PBP2_TMBP_like"/>
    <property type="match status" value="1"/>
</dbReference>
<name>A0A7Z2VNJ5_9BACL</name>